<dbReference type="EMBL" id="CM004467">
    <property type="protein sequence ID" value="OCT98469.1"/>
    <property type="molecule type" value="Genomic_DNA"/>
</dbReference>
<dbReference type="AlphaFoldDB" id="A0A974DUN9"/>
<gene>
    <name evidence="1" type="ORF">XELAEV_18010703mg</name>
</gene>
<proteinExistence type="predicted"/>
<evidence type="ECO:0000313" key="2">
    <source>
        <dbReference type="Proteomes" id="UP000694892"/>
    </source>
</evidence>
<evidence type="ECO:0000313" key="1">
    <source>
        <dbReference type="EMBL" id="OCT98469.1"/>
    </source>
</evidence>
<dbReference type="Proteomes" id="UP000694892">
    <property type="component" value="Chromosome 1S"/>
</dbReference>
<organism evidence="1 2">
    <name type="scientific">Xenopus laevis</name>
    <name type="common">African clawed frog</name>
    <dbReference type="NCBI Taxonomy" id="8355"/>
    <lineage>
        <taxon>Eukaryota</taxon>
        <taxon>Metazoa</taxon>
        <taxon>Chordata</taxon>
        <taxon>Craniata</taxon>
        <taxon>Vertebrata</taxon>
        <taxon>Euteleostomi</taxon>
        <taxon>Amphibia</taxon>
        <taxon>Batrachia</taxon>
        <taxon>Anura</taxon>
        <taxon>Pipoidea</taxon>
        <taxon>Pipidae</taxon>
        <taxon>Xenopodinae</taxon>
        <taxon>Xenopus</taxon>
        <taxon>Xenopus</taxon>
    </lineage>
</organism>
<name>A0A974DUN9_XENLA</name>
<reference evidence="2" key="1">
    <citation type="journal article" date="2016" name="Nature">
        <title>Genome evolution in the allotetraploid frog Xenopus laevis.</title>
        <authorList>
            <person name="Session A.M."/>
            <person name="Uno Y."/>
            <person name="Kwon T."/>
            <person name="Chapman J.A."/>
            <person name="Toyoda A."/>
            <person name="Takahashi S."/>
            <person name="Fukui A."/>
            <person name="Hikosaka A."/>
            <person name="Suzuki A."/>
            <person name="Kondo M."/>
            <person name="van Heeringen S.J."/>
            <person name="Quigley I."/>
            <person name="Heinz S."/>
            <person name="Ogino H."/>
            <person name="Ochi H."/>
            <person name="Hellsten U."/>
            <person name="Lyons J.B."/>
            <person name="Simakov O."/>
            <person name="Putnam N."/>
            <person name="Stites J."/>
            <person name="Kuroki Y."/>
            <person name="Tanaka T."/>
            <person name="Michiue T."/>
            <person name="Watanabe M."/>
            <person name="Bogdanovic O."/>
            <person name="Lister R."/>
            <person name="Georgiou G."/>
            <person name="Paranjpe S.S."/>
            <person name="van Kruijsbergen I."/>
            <person name="Shu S."/>
            <person name="Carlson J."/>
            <person name="Kinoshita T."/>
            <person name="Ohta Y."/>
            <person name="Mawaribuchi S."/>
            <person name="Jenkins J."/>
            <person name="Grimwood J."/>
            <person name="Schmutz J."/>
            <person name="Mitros T."/>
            <person name="Mozaffari S.V."/>
            <person name="Suzuki Y."/>
            <person name="Haramoto Y."/>
            <person name="Yamamoto T.S."/>
            <person name="Takagi C."/>
            <person name="Heald R."/>
            <person name="Miller K."/>
            <person name="Haudenschild C."/>
            <person name="Kitzman J."/>
            <person name="Nakayama T."/>
            <person name="Izutsu Y."/>
            <person name="Robert J."/>
            <person name="Fortriede J."/>
            <person name="Burns K."/>
            <person name="Lotay V."/>
            <person name="Karimi K."/>
            <person name="Yasuoka Y."/>
            <person name="Dichmann D.S."/>
            <person name="Flajnik M.F."/>
            <person name="Houston D.W."/>
            <person name="Shendure J."/>
            <person name="DuPasquier L."/>
            <person name="Vize P.D."/>
            <person name="Zorn A.M."/>
            <person name="Ito M."/>
            <person name="Marcotte E.M."/>
            <person name="Wallingford J.B."/>
            <person name="Ito Y."/>
            <person name="Asashima M."/>
            <person name="Ueno N."/>
            <person name="Matsuda Y."/>
            <person name="Veenstra G.J."/>
            <person name="Fujiyama A."/>
            <person name="Harland R.M."/>
            <person name="Taira M."/>
            <person name="Rokhsar D.S."/>
        </authorList>
    </citation>
    <scope>NUCLEOTIDE SEQUENCE [LARGE SCALE GENOMIC DNA]</scope>
    <source>
        <strain evidence="2">J</strain>
    </source>
</reference>
<sequence>MLAYTICITQPKTHAGCVIKAQKRIQSFDQGNSFTHAQAGPADPHLPVLDWPTGIPGKLPVGPGVSGPSCF</sequence>
<protein>
    <submittedName>
        <fullName evidence="1">Uncharacterized protein</fullName>
    </submittedName>
</protein>
<accession>A0A974DUN9</accession>